<name>A0A450YCU7_9GAMM</name>
<reference evidence="1" key="1">
    <citation type="submission" date="2019-02" db="EMBL/GenBank/DDBJ databases">
        <authorList>
            <person name="Gruber-Vodicka R. H."/>
            <person name="Seah K. B. B."/>
        </authorList>
    </citation>
    <scope>NUCLEOTIDE SEQUENCE</scope>
    <source>
        <strain evidence="1">BECK_BZ125</strain>
    </source>
</reference>
<gene>
    <name evidence="1" type="ORF">BECKTC1821E_GA0114239_100480</name>
</gene>
<evidence type="ECO:0000313" key="1">
    <source>
        <dbReference type="EMBL" id="VFK39293.1"/>
    </source>
</evidence>
<proteinExistence type="predicted"/>
<dbReference type="AlphaFoldDB" id="A0A450YCU7"/>
<organism evidence="1">
    <name type="scientific">Candidatus Kentrum sp. TC</name>
    <dbReference type="NCBI Taxonomy" id="2126339"/>
    <lineage>
        <taxon>Bacteria</taxon>
        <taxon>Pseudomonadati</taxon>
        <taxon>Pseudomonadota</taxon>
        <taxon>Gammaproteobacteria</taxon>
        <taxon>Candidatus Kentrum</taxon>
    </lineage>
</organism>
<sequence length="77" mass="8474">MYWVTFCGGTVSAGESGGADAAGIEFDCRRVGNDLAARNPGRPRRAGRNKGIANDVNREMPRGFFRLGNRTWRDGER</sequence>
<accession>A0A450YCU7</accession>
<dbReference type="EMBL" id="CAADFT010000004">
    <property type="protein sequence ID" value="VFK39293.1"/>
    <property type="molecule type" value="Genomic_DNA"/>
</dbReference>
<protein>
    <submittedName>
        <fullName evidence="1">Uncharacterized protein</fullName>
    </submittedName>
</protein>